<evidence type="ECO:0000256" key="5">
    <source>
        <dbReference type="ARBA" id="ARBA00022692"/>
    </source>
</evidence>
<evidence type="ECO:0008006" key="17">
    <source>
        <dbReference type="Google" id="ProtNLM"/>
    </source>
</evidence>
<dbReference type="EMBL" id="JOJR01002913">
    <property type="protein sequence ID" value="RCN28189.1"/>
    <property type="molecule type" value="Genomic_DNA"/>
</dbReference>
<protein>
    <recommendedName>
        <fullName evidence="17">Amiloride-sensitive sodium channel</fullName>
    </recommendedName>
</protein>
<keyword evidence="10" id="KW-0325">Glycoprotein</keyword>
<keyword evidence="6 14" id="KW-1133">Transmembrane helix</keyword>
<evidence type="ECO:0000313" key="15">
    <source>
        <dbReference type="EMBL" id="RCN28189.1"/>
    </source>
</evidence>
<comment type="subcellular location">
    <subcellularLocation>
        <location evidence="1">Membrane</location>
        <topology evidence="1">Multi-pass membrane protein</topology>
    </subcellularLocation>
</comment>
<keyword evidence="11 13" id="KW-0739">Sodium transport</keyword>
<evidence type="ECO:0000256" key="11">
    <source>
        <dbReference type="ARBA" id="ARBA00023201"/>
    </source>
</evidence>
<keyword evidence="9 14" id="KW-0472">Membrane</keyword>
<dbReference type="PANTHER" id="PTHR11690:SF296">
    <property type="entry name" value="DEGENERIN-LIKE PROTEIN DEL-10"/>
    <property type="match status" value="1"/>
</dbReference>
<accession>A0A368FB16</accession>
<dbReference type="InterPro" id="IPR001873">
    <property type="entry name" value="ENaC"/>
</dbReference>
<evidence type="ECO:0000256" key="3">
    <source>
        <dbReference type="ARBA" id="ARBA00022448"/>
    </source>
</evidence>
<evidence type="ECO:0000256" key="14">
    <source>
        <dbReference type="SAM" id="Phobius"/>
    </source>
</evidence>
<evidence type="ECO:0000256" key="2">
    <source>
        <dbReference type="ARBA" id="ARBA00007193"/>
    </source>
</evidence>
<evidence type="ECO:0000256" key="13">
    <source>
        <dbReference type="RuleBase" id="RU000679"/>
    </source>
</evidence>
<evidence type="ECO:0000313" key="16">
    <source>
        <dbReference type="Proteomes" id="UP000252519"/>
    </source>
</evidence>
<dbReference type="AlphaFoldDB" id="A0A368FB16"/>
<keyword evidence="7" id="KW-0915">Sodium</keyword>
<dbReference type="Pfam" id="PF00858">
    <property type="entry name" value="ASC"/>
    <property type="match status" value="1"/>
</dbReference>
<evidence type="ECO:0000256" key="9">
    <source>
        <dbReference type="ARBA" id="ARBA00023136"/>
    </source>
</evidence>
<comment type="similarity">
    <text evidence="2 13">Belongs to the amiloride-sensitive sodium channel (TC 1.A.6) family.</text>
</comment>
<feature type="transmembrane region" description="Helical" evidence="14">
    <location>
        <begin position="57"/>
        <end position="75"/>
    </location>
</feature>
<evidence type="ECO:0000256" key="12">
    <source>
        <dbReference type="ARBA" id="ARBA00023303"/>
    </source>
</evidence>
<dbReference type="PANTHER" id="PTHR11690">
    <property type="entry name" value="AMILORIDE-SENSITIVE SODIUM CHANNEL-RELATED"/>
    <property type="match status" value="1"/>
</dbReference>
<keyword evidence="5 13" id="KW-0812">Transmembrane</keyword>
<comment type="caution">
    <text evidence="15">The sequence shown here is derived from an EMBL/GenBank/DDBJ whole genome shotgun (WGS) entry which is preliminary data.</text>
</comment>
<dbReference type="GO" id="GO:0015280">
    <property type="term" value="F:ligand-gated sodium channel activity"/>
    <property type="evidence" value="ECO:0007669"/>
    <property type="project" value="TreeGrafter"/>
</dbReference>
<evidence type="ECO:0000256" key="10">
    <source>
        <dbReference type="ARBA" id="ARBA00023180"/>
    </source>
</evidence>
<dbReference type="Proteomes" id="UP000252519">
    <property type="component" value="Unassembled WGS sequence"/>
</dbReference>
<evidence type="ECO:0000256" key="7">
    <source>
        <dbReference type="ARBA" id="ARBA00023053"/>
    </source>
</evidence>
<evidence type="ECO:0000256" key="8">
    <source>
        <dbReference type="ARBA" id="ARBA00023065"/>
    </source>
</evidence>
<gene>
    <name evidence="15" type="ORF">ANCCAN_26072</name>
</gene>
<evidence type="ECO:0000256" key="1">
    <source>
        <dbReference type="ARBA" id="ARBA00004141"/>
    </source>
</evidence>
<keyword evidence="3 13" id="KW-0813">Transport</keyword>
<keyword evidence="16" id="KW-1185">Reference proteome</keyword>
<proteinExistence type="inferred from homology"/>
<dbReference type="STRING" id="29170.A0A368FB16"/>
<dbReference type="OrthoDB" id="5844151at2759"/>
<reference evidence="15 16" key="1">
    <citation type="submission" date="2014-10" db="EMBL/GenBank/DDBJ databases">
        <title>Draft genome of the hookworm Ancylostoma caninum.</title>
        <authorList>
            <person name="Mitreva M."/>
        </authorList>
    </citation>
    <scope>NUCLEOTIDE SEQUENCE [LARGE SCALE GENOMIC DNA]</scope>
    <source>
        <strain evidence="15 16">Baltimore</strain>
    </source>
</reference>
<sequence>MNDCGDQHSPNASIIVDTNSAVPELPSEKNELYEIIRETDMDGVRQLRTADPSARHVFIYMWCIIITVFIIFALIQIRYQIMLFYSEPVTTNIEIEYPSAIVFPAVAICNNNQIR</sequence>
<evidence type="ECO:0000256" key="6">
    <source>
        <dbReference type="ARBA" id="ARBA00022989"/>
    </source>
</evidence>
<keyword evidence="8 13" id="KW-0406">Ion transport</keyword>
<keyword evidence="4 13" id="KW-0894">Sodium channel</keyword>
<keyword evidence="12 13" id="KW-0407">Ion channel</keyword>
<organism evidence="15 16">
    <name type="scientific">Ancylostoma caninum</name>
    <name type="common">Dog hookworm</name>
    <dbReference type="NCBI Taxonomy" id="29170"/>
    <lineage>
        <taxon>Eukaryota</taxon>
        <taxon>Metazoa</taxon>
        <taxon>Ecdysozoa</taxon>
        <taxon>Nematoda</taxon>
        <taxon>Chromadorea</taxon>
        <taxon>Rhabditida</taxon>
        <taxon>Rhabditina</taxon>
        <taxon>Rhabditomorpha</taxon>
        <taxon>Strongyloidea</taxon>
        <taxon>Ancylostomatidae</taxon>
        <taxon>Ancylostomatinae</taxon>
        <taxon>Ancylostoma</taxon>
    </lineage>
</organism>
<evidence type="ECO:0000256" key="4">
    <source>
        <dbReference type="ARBA" id="ARBA00022461"/>
    </source>
</evidence>
<dbReference type="GO" id="GO:0005886">
    <property type="term" value="C:plasma membrane"/>
    <property type="evidence" value="ECO:0007669"/>
    <property type="project" value="TreeGrafter"/>
</dbReference>
<name>A0A368FB16_ANCCA</name>